<dbReference type="CDD" id="cd04300">
    <property type="entry name" value="GT35_Glycogen_Phosphorylase"/>
    <property type="match status" value="1"/>
</dbReference>
<evidence type="ECO:0000256" key="12">
    <source>
        <dbReference type="ARBA" id="ARBA00045394"/>
    </source>
</evidence>
<dbReference type="SUPFAM" id="SSF53756">
    <property type="entry name" value="UDP-Glycosyltransferase/glycogen phosphorylase"/>
    <property type="match status" value="1"/>
</dbReference>
<dbReference type="PANTHER" id="PTHR11468">
    <property type="entry name" value="GLYCOGEN PHOSPHORYLASE"/>
    <property type="match status" value="1"/>
</dbReference>
<keyword evidence="9 13" id="KW-0663">Pyridoxal phosphate</keyword>
<evidence type="ECO:0000256" key="10">
    <source>
        <dbReference type="ARBA" id="ARBA00023277"/>
    </source>
</evidence>
<evidence type="ECO:0000256" key="2">
    <source>
        <dbReference type="ARBA" id="ARBA00001933"/>
    </source>
</evidence>
<dbReference type="GO" id="GO:0005980">
    <property type="term" value="P:glycogen catabolic process"/>
    <property type="evidence" value="ECO:0007669"/>
    <property type="project" value="TreeGrafter"/>
</dbReference>
<dbReference type="InterPro" id="IPR011833">
    <property type="entry name" value="Glycg_phsphrylas"/>
</dbReference>
<feature type="modified residue" description="N6-(pyridoxal phosphate)lysine" evidence="13">
    <location>
        <position position="646"/>
    </location>
</feature>
<dbReference type="GO" id="GO:0008184">
    <property type="term" value="F:glycogen phosphorylase activity"/>
    <property type="evidence" value="ECO:0007669"/>
    <property type="project" value="InterPro"/>
</dbReference>
<dbReference type="PANTHER" id="PTHR11468:SF29">
    <property type="entry name" value="GLYCOGEN PHOSPHORYLASE, BRAIN FORM"/>
    <property type="match status" value="1"/>
</dbReference>
<protein>
    <recommendedName>
        <fullName evidence="14">Alpha-1,4 glucan phosphorylase</fullName>
        <ecNumber evidence="14">2.4.1.1</ecNumber>
    </recommendedName>
</protein>
<comment type="subunit">
    <text evidence="11">Homodimer. Dimers associate into a tetramer to form the enzymatically active phosphorylase A.</text>
</comment>
<comment type="function">
    <text evidence="14">Allosteric enzyme that catalyzes the rate-limiting step in glycogen catabolism, the phosphorolytic cleavage of glycogen to produce glucose-1-phosphate, and plays a central role in maintaining cellular and organismal glucose homeostasis.</text>
</comment>
<keyword evidence="5" id="KW-0597">Phosphoprotein</keyword>
<evidence type="ECO:0000313" key="15">
    <source>
        <dbReference type="Ensembl" id="ENSBJAP00000011200.1"/>
    </source>
</evidence>
<dbReference type="Gene3D" id="3.40.50.2000">
    <property type="entry name" value="Glycogen Phosphorylase B"/>
    <property type="match status" value="3"/>
</dbReference>
<evidence type="ECO:0000256" key="6">
    <source>
        <dbReference type="ARBA" id="ARBA00022600"/>
    </source>
</evidence>
<evidence type="ECO:0000256" key="3">
    <source>
        <dbReference type="ARBA" id="ARBA00006047"/>
    </source>
</evidence>
<evidence type="ECO:0000256" key="1">
    <source>
        <dbReference type="ARBA" id="ARBA00001275"/>
    </source>
</evidence>
<dbReference type="AlphaFoldDB" id="A0A8C0B3X1"/>
<dbReference type="Pfam" id="PF00343">
    <property type="entry name" value="Phosphorylase"/>
    <property type="match status" value="2"/>
</dbReference>
<dbReference type="FunFam" id="3.40.50.2000:FF:000149">
    <property type="entry name" value="Glycogen phosphorylase, muscle form"/>
    <property type="match status" value="1"/>
</dbReference>
<comment type="cofactor">
    <cofactor evidence="2 14">
        <name>pyridoxal 5'-phosphate</name>
        <dbReference type="ChEBI" id="CHEBI:597326"/>
    </cofactor>
</comment>
<dbReference type="NCBIfam" id="TIGR02093">
    <property type="entry name" value="P_ylase"/>
    <property type="match status" value="2"/>
</dbReference>
<dbReference type="FunFam" id="3.40.50.2000:FF:000005">
    <property type="entry name" value="Alpha-1,4 glucan phosphorylase"/>
    <property type="match status" value="1"/>
</dbReference>
<proteinExistence type="inferred from homology"/>
<keyword evidence="8 14" id="KW-0808">Transferase</keyword>
<evidence type="ECO:0000313" key="16">
    <source>
        <dbReference type="Proteomes" id="UP000694555"/>
    </source>
</evidence>
<dbReference type="PIRSF" id="PIRSF000460">
    <property type="entry name" value="Pprylas_GlgP"/>
    <property type="match status" value="1"/>
</dbReference>
<evidence type="ECO:0000256" key="7">
    <source>
        <dbReference type="ARBA" id="ARBA00022676"/>
    </source>
</evidence>
<comment type="similarity">
    <text evidence="3 14">Belongs to the glycogen phosphorylase family.</text>
</comment>
<comment type="catalytic activity">
    <reaction evidence="1 14">
        <text>[(1-&gt;4)-alpha-D-glucosyl](n) + phosphate = [(1-&gt;4)-alpha-D-glucosyl](n-1) + alpha-D-glucose 1-phosphate</text>
        <dbReference type="Rhea" id="RHEA:41732"/>
        <dbReference type="Rhea" id="RHEA-COMP:9584"/>
        <dbReference type="Rhea" id="RHEA-COMP:9586"/>
        <dbReference type="ChEBI" id="CHEBI:15444"/>
        <dbReference type="ChEBI" id="CHEBI:43474"/>
        <dbReference type="ChEBI" id="CHEBI:58601"/>
        <dbReference type="EC" id="2.4.1.1"/>
    </reaction>
</comment>
<keyword evidence="7 14" id="KW-0328">Glycosyltransferase</keyword>
<evidence type="ECO:0000256" key="9">
    <source>
        <dbReference type="ARBA" id="ARBA00022898"/>
    </source>
</evidence>
<dbReference type="EC" id="2.4.1.1" evidence="14"/>
<dbReference type="FunFam" id="3.40.50.2000:FF:000197">
    <property type="entry name" value="Alpha-1,4 glucan phosphorylase"/>
    <property type="match status" value="1"/>
</dbReference>
<evidence type="ECO:0000256" key="5">
    <source>
        <dbReference type="ARBA" id="ARBA00022553"/>
    </source>
</evidence>
<keyword evidence="6" id="KW-0321">Glycogen metabolism</keyword>
<organism evidence="15 16">
    <name type="scientific">Buteo japonicus</name>
    <dbReference type="NCBI Taxonomy" id="224669"/>
    <lineage>
        <taxon>Eukaryota</taxon>
        <taxon>Metazoa</taxon>
        <taxon>Chordata</taxon>
        <taxon>Craniata</taxon>
        <taxon>Vertebrata</taxon>
        <taxon>Euteleostomi</taxon>
        <taxon>Archelosauria</taxon>
        <taxon>Archosauria</taxon>
        <taxon>Dinosauria</taxon>
        <taxon>Saurischia</taxon>
        <taxon>Theropoda</taxon>
        <taxon>Coelurosauria</taxon>
        <taxon>Aves</taxon>
        <taxon>Neognathae</taxon>
        <taxon>Neoaves</taxon>
        <taxon>Telluraves</taxon>
        <taxon>Accipitrimorphae</taxon>
        <taxon>Accipitriformes</taxon>
        <taxon>Accipitridae</taxon>
        <taxon>Accipitrinae</taxon>
        <taxon>Buteo</taxon>
    </lineage>
</organism>
<keyword evidence="10 14" id="KW-0119">Carbohydrate metabolism</keyword>
<keyword evidence="16" id="KW-1185">Reference proteome</keyword>
<keyword evidence="4" id="KW-0021">Allosteric enzyme</keyword>
<evidence type="ECO:0000256" key="4">
    <source>
        <dbReference type="ARBA" id="ARBA00022533"/>
    </source>
</evidence>
<evidence type="ECO:0000256" key="11">
    <source>
        <dbReference type="ARBA" id="ARBA00038533"/>
    </source>
</evidence>
<name>A0A8C0B3X1_9AVES</name>
<comment type="function">
    <text evidence="12">Glycogen phosphorylase that regulates glycogen mobilization. Phosphorylase is an important allosteric enzyme in carbohydrate metabolism. Enzymes from different sources differ in their regulatory mechanisms and in their natural substrates. However, all known phosphorylases share catalytic and structural properties.</text>
</comment>
<evidence type="ECO:0000256" key="8">
    <source>
        <dbReference type="ARBA" id="ARBA00022679"/>
    </source>
</evidence>
<sequence>MAAPLSDGERRKQISVRGIAGLGDVAEVRKSFNRHLHFTLVKDRNVATPRDYYFALAHTVRDHLVGRWIRTQQHYYEKDPKRIYYLSLEFYMGRTLQNTMVNLGLQNACDEAIYQLGLDLEELEEIEEDAGLGNGGLGRLAACFLDSMATLGLAAYGYGIRYEFGIFNQKIVDGWQVEEADDWLRYGNPWEKARPEYMLPVHFYGRVDHTPEGVKWVDTQVVLAMPYDTPVPGYKNNTVNTMRLWSAKAPNDFNLQEFNVGDYIEAVLDRNLAENISRVLYPNDNFFEGKELRLKQEYFVVAATLQDIIRRFKSSKFGCRDPVRTCFETFPDKVAIQLNDTHPALSIPELMRILVDVEKVDWDKAWEITKRTCAYTNHTVLPEALERWPVSMFEKLLPRHLEIIYALNQMHLDVRDWDALGGGGWFRSLWCSRFKDFYELEPEKFQNKTNGITPRRWLLLCNPGLADVIAEKIGEGFITDLSQLKKLLDFINNESFIRDVAKVKQENKLKFAAYLEEQYKVKINPSSMFDVQVKRIHEYKRQLLNCLHAITLYNRIRRDPSKSFVPRTIMIGGKAAPGYHMAKMIIKLITSIGEVINNDPYVGDRLKVIFLENYRVSLAEKVIPAADLSQQISTAGTEASGTGNMKFMVNGALTIGTMDGANVEMAEEAGEENLFIFGMRVEDVEALDRQGYNAREYYERLPELRQAVDQISSGFFSPRDPGCFRDVVNMLMHHDRFKVFADYEAYIKCQGQVDQLFMDPREWTKKVIRNIACSGKFSSDRTITEYAQEIWGVEPSKQGFSLSGVEGCSEEEP</sequence>
<reference evidence="15" key="1">
    <citation type="submission" date="2025-08" db="UniProtKB">
        <authorList>
            <consortium name="Ensembl"/>
        </authorList>
    </citation>
    <scope>IDENTIFICATION</scope>
</reference>
<dbReference type="Ensembl" id="ENSBJAT00000011516.1">
    <property type="protein sequence ID" value="ENSBJAP00000011200.1"/>
    <property type="gene ID" value="ENSBJAG00000003374.1"/>
</dbReference>
<accession>A0A8C0B3X1</accession>
<reference evidence="15" key="2">
    <citation type="submission" date="2025-09" db="UniProtKB">
        <authorList>
            <consortium name="Ensembl"/>
        </authorList>
    </citation>
    <scope>IDENTIFICATION</scope>
</reference>
<evidence type="ECO:0000256" key="14">
    <source>
        <dbReference type="RuleBase" id="RU000587"/>
    </source>
</evidence>
<evidence type="ECO:0000256" key="13">
    <source>
        <dbReference type="PIRSR" id="PIRSR000460-1"/>
    </source>
</evidence>
<dbReference type="GO" id="GO:0030170">
    <property type="term" value="F:pyridoxal phosphate binding"/>
    <property type="evidence" value="ECO:0007669"/>
    <property type="project" value="InterPro"/>
</dbReference>
<dbReference type="InterPro" id="IPR000811">
    <property type="entry name" value="Glyco_trans_35"/>
</dbReference>
<dbReference type="GO" id="GO:0005737">
    <property type="term" value="C:cytoplasm"/>
    <property type="evidence" value="ECO:0007669"/>
    <property type="project" value="TreeGrafter"/>
</dbReference>
<dbReference type="Proteomes" id="UP000694555">
    <property type="component" value="Unplaced"/>
</dbReference>